<evidence type="ECO:0000313" key="3">
    <source>
        <dbReference type="Proteomes" id="UP000324832"/>
    </source>
</evidence>
<dbReference type="GO" id="GO:0016491">
    <property type="term" value="F:oxidoreductase activity"/>
    <property type="evidence" value="ECO:0007669"/>
    <property type="project" value="UniProtKB-KW"/>
</dbReference>
<dbReference type="SUPFAM" id="SSF51735">
    <property type="entry name" value="NAD(P)-binding Rossmann-fold domains"/>
    <property type="match status" value="1"/>
</dbReference>
<dbReference type="PRINTS" id="PR00081">
    <property type="entry name" value="GDHRDH"/>
</dbReference>
<sequence>MDRVFIYYQINVFFVLSFSHKILVLSTRDMYGGPPYNKEMSAAGKTVIITGAASGIGKEAAWEFAKRGAKVFMACRDMSACEVARKEVVLETQNNFKSEEPRVHILINNAAVMEPPQGVTRDGFETQLGVNHMGHFLLTQLLLDTIVVSDVAAFPFHA</sequence>
<protein>
    <submittedName>
        <fullName evidence="2">Uncharacterized protein</fullName>
    </submittedName>
</protein>
<evidence type="ECO:0000256" key="1">
    <source>
        <dbReference type="ARBA" id="ARBA00023002"/>
    </source>
</evidence>
<reference evidence="2 3" key="1">
    <citation type="submission" date="2017-07" db="EMBL/GenBank/DDBJ databases">
        <authorList>
            <person name="Talla V."/>
            <person name="Backstrom N."/>
        </authorList>
    </citation>
    <scope>NUCLEOTIDE SEQUENCE [LARGE SCALE GENOMIC DNA]</scope>
</reference>
<dbReference type="InterPro" id="IPR036291">
    <property type="entry name" value="NAD(P)-bd_dom_sf"/>
</dbReference>
<gene>
    <name evidence="2" type="ORF">LSINAPIS_LOCUS14122</name>
</gene>
<proteinExistence type="predicted"/>
<dbReference type="EMBL" id="FZQP02006859">
    <property type="protein sequence ID" value="VVD04355.1"/>
    <property type="molecule type" value="Genomic_DNA"/>
</dbReference>
<keyword evidence="3" id="KW-1185">Reference proteome</keyword>
<dbReference type="Proteomes" id="UP000324832">
    <property type="component" value="Unassembled WGS sequence"/>
</dbReference>
<dbReference type="InterPro" id="IPR002347">
    <property type="entry name" value="SDR_fam"/>
</dbReference>
<dbReference type="AlphaFoldDB" id="A0A5E4R207"/>
<keyword evidence="1" id="KW-0560">Oxidoreductase</keyword>
<dbReference type="Gene3D" id="3.40.50.720">
    <property type="entry name" value="NAD(P)-binding Rossmann-like Domain"/>
    <property type="match status" value="1"/>
</dbReference>
<evidence type="ECO:0000313" key="2">
    <source>
        <dbReference type="EMBL" id="VVD04355.1"/>
    </source>
</evidence>
<dbReference type="PANTHER" id="PTHR43157:SF31">
    <property type="entry name" value="PHOSPHATIDYLINOSITOL-GLYCAN BIOSYNTHESIS CLASS F PROTEIN"/>
    <property type="match status" value="1"/>
</dbReference>
<dbReference type="PANTHER" id="PTHR43157">
    <property type="entry name" value="PHOSPHATIDYLINOSITOL-GLYCAN BIOSYNTHESIS CLASS F PROTEIN-RELATED"/>
    <property type="match status" value="1"/>
</dbReference>
<accession>A0A5E4R207</accession>
<organism evidence="2 3">
    <name type="scientific">Leptidea sinapis</name>
    <dbReference type="NCBI Taxonomy" id="189913"/>
    <lineage>
        <taxon>Eukaryota</taxon>
        <taxon>Metazoa</taxon>
        <taxon>Ecdysozoa</taxon>
        <taxon>Arthropoda</taxon>
        <taxon>Hexapoda</taxon>
        <taxon>Insecta</taxon>
        <taxon>Pterygota</taxon>
        <taxon>Neoptera</taxon>
        <taxon>Endopterygota</taxon>
        <taxon>Lepidoptera</taxon>
        <taxon>Glossata</taxon>
        <taxon>Ditrysia</taxon>
        <taxon>Papilionoidea</taxon>
        <taxon>Pieridae</taxon>
        <taxon>Dismorphiinae</taxon>
        <taxon>Leptidea</taxon>
    </lineage>
</organism>
<name>A0A5E4R207_9NEOP</name>
<dbReference type="Pfam" id="PF00106">
    <property type="entry name" value="adh_short"/>
    <property type="match status" value="1"/>
</dbReference>